<dbReference type="GO" id="GO:0005576">
    <property type="term" value="C:extracellular region"/>
    <property type="evidence" value="ECO:0007669"/>
    <property type="project" value="InterPro"/>
</dbReference>
<keyword evidence="4" id="KW-1185">Reference proteome</keyword>
<dbReference type="Proteomes" id="UP000198406">
    <property type="component" value="Unassembled WGS sequence"/>
</dbReference>
<dbReference type="AlphaFoldDB" id="A0A1Z5JBL7"/>
<sequence>MTNTSKCFALIASLLLASPCVDAGQVIRGRFFDRNKKDTQNKQQPVQNSTVIDVPTTARAPRAIPNFAMAEMTPEEIAEGIASRTWAAQCINSGDYGKADVGCDAGSKICGLNNQFIPLNDVGNSCARCINSFDTIEQIDYGCDAIYRRCLNGENLDPALWAGGTKCGLPCTFYSTIEGDVQDKITWFNGGNPLPAGMYEINYVGGCHKVTYDPGFSWCVHSNFESYRNWYIVDETYDRAYPGNVLAPGIVGHEWGKGGDSDYQSCVEQNLAEAKPLVYQHKGGKLGVYNFDKDPYSQPTIMLYYDNVAGLIQNPTWSLKVVQCPNAPDTPVDVPTTPEPEDSGTKAPCCAAGETGWRPYKGCKEYYYCMNGKALATQKCGAGTLFNGSVCDWANKVQCGKIQTKNC</sequence>
<name>A0A1Z5JBL7_FISSO</name>
<keyword evidence="1" id="KW-0732">Signal</keyword>
<evidence type="ECO:0000313" key="3">
    <source>
        <dbReference type="EMBL" id="GAX11349.1"/>
    </source>
</evidence>
<evidence type="ECO:0000256" key="1">
    <source>
        <dbReference type="SAM" id="SignalP"/>
    </source>
</evidence>
<reference evidence="3 4" key="1">
    <citation type="journal article" date="2015" name="Plant Cell">
        <title>Oil accumulation by the oleaginous diatom Fistulifera solaris as revealed by the genome and transcriptome.</title>
        <authorList>
            <person name="Tanaka T."/>
            <person name="Maeda Y."/>
            <person name="Veluchamy A."/>
            <person name="Tanaka M."/>
            <person name="Abida H."/>
            <person name="Marechal E."/>
            <person name="Bowler C."/>
            <person name="Muto M."/>
            <person name="Sunaga Y."/>
            <person name="Tanaka M."/>
            <person name="Yoshino T."/>
            <person name="Taniguchi T."/>
            <person name="Fukuda Y."/>
            <person name="Nemoto M."/>
            <person name="Matsumoto M."/>
            <person name="Wong P.S."/>
            <person name="Aburatani S."/>
            <person name="Fujibuchi W."/>
        </authorList>
    </citation>
    <scope>NUCLEOTIDE SEQUENCE [LARGE SCALE GENOMIC DNA]</scope>
    <source>
        <strain evidence="3 4">JPCC DA0580</strain>
    </source>
</reference>
<organism evidence="3 4">
    <name type="scientific">Fistulifera solaris</name>
    <name type="common">Oleaginous diatom</name>
    <dbReference type="NCBI Taxonomy" id="1519565"/>
    <lineage>
        <taxon>Eukaryota</taxon>
        <taxon>Sar</taxon>
        <taxon>Stramenopiles</taxon>
        <taxon>Ochrophyta</taxon>
        <taxon>Bacillariophyta</taxon>
        <taxon>Bacillariophyceae</taxon>
        <taxon>Bacillariophycidae</taxon>
        <taxon>Naviculales</taxon>
        <taxon>Naviculaceae</taxon>
        <taxon>Fistulifera</taxon>
    </lineage>
</organism>
<dbReference type="Gene3D" id="2.170.140.10">
    <property type="entry name" value="Chitin binding domain"/>
    <property type="match status" value="1"/>
</dbReference>
<dbReference type="InParanoid" id="A0A1Z5JBL7"/>
<dbReference type="Pfam" id="PF01607">
    <property type="entry name" value="CBM_14"/>
    <property type="match status" value="1"/>
</dbReference>
<dbReference type="SUPFAM" id="SSF57625">
    <property type="entry name" value="Invertebrate chitin-binding proteins"/>
    <property type="match status" value="1"/>
</dbReference>
<dbReference type="EMBL" id="BDSP01000041">
    <property type="protein sequence ID" value="GAX11349.1"/>
    <property type="molecule type" value="Genomic_DNA"/>
</dbReference>
<feature type="domain" description="Chitin-binding type-2" evidence="2">
    <location>
        <begin position="346"/>
        <end position="401"/>
    </location>
</feature>
<evidence type="ECO:0000313" key="4">
    <source>
        <dbReference type="Proteomes" id="UP000198406"/>
    </source>
</evidence>
<proteinExistence type="predicted"/>
<accession>A0A1Z5JBL7</accession>
<protein>
    <recommendedName>
        <fullName evidence="2">Chitin-binding type-2 domain-containing protein</fullName>
    </recommendedName>
</protein>
<feature type="chain" id="PRO_5012825801" description="Chitin-binding type-2 domain-containing protein" evidence="1">
    <location>
        <begin position="24"/>
        <end position="407"/>
    </location>
</feature>
<dbReference type="PROSITE" id="PS50940">
    <property type="entry name" value="CHIT_BIND_II"/>
    <property type="match status" value="1"/>
</dbReference>
<dbReference type="SMART" id="SM00494">
    <property type="entry name" value="ChtBD2"/>
    <property type="match status" value="1"/>
</dbReference>
<evidence type="ECO:0000259" key="2">
    <source>
        <dbReference type="PROSITE" id="PS50940"/>
    </source>
</evidence>
<comment type="caution">
    <text evidence="3">The sequence shown here is derived from an EMBL/GenBank/DDBJ whole genome shotgun (WGS) entry which is preliminary data.</text>
</comment>
<gene>
    <name evidence="3" type="ORF">FisN_22Lh020</name>
</gene>
<dbReference type="GO" id="GO:0008061">
    <property type="term" value="F:chitin binding"/>
    <property type="evidence" value="ECO:0007669"/>
    <property type="project" value="InterPro"/>
</dbReference>
<dbReference type="InterPro" id="IPR036508">
    <property type="entry name" value="Chitin-bd_dom_sf"/>
</dbReference>
<dbReference type="InterPro" id="IPR002557">
    <property type="entry name" value="Chitin-bd_dom"/>
</dbReference>
<feature type="signal peptide" evidence="1">
    <location>
        <begin position="1"/>
        <end position="23"/>
    </location>
</feature>